<protein>
    <submittedName>
        <fullName evidence="2">Putative Membrane protein</fullName>
    </submittedName>
</protein>
<evidence type="ECO:0000256" key="1">
    <source>
        <dbReference type="SAM" id="Phobius"/>
    </source>
</evidence>
<gene>
    <name evidence="2" type="ORF">KM92DES2_11661</name>
</gene>
<feature type="transmembrane region" description="Helical" evidence="1">
    <location>
        <begin position="203"/>
        <end position="222"/>
    </location>
</feature>
<evidence type="ECO:0000313" key="2">
    <source>
        <dbReference type="EMBL" id="SBW02447.1"/>
    </source>
</evidence>
<dbReference type="EMBL" id="FLUP01000001">
    <property type="protein sequence ID" value="SBW02447.1"/>
    <property type="molecule type" value="Genomic_DNA"/>
</dbReference>
<feature type="transmembrane region" description="Helical" evidence="1">
    <location>
        <begin position="177"/>
        <end position="197"/>
    </location>
</feature>
<dbReference type="AlphaFoldDB" id="A0A212JSW0"/>
<name>A0A212JSW0_9BACT</name>
<reference evidence="2" key="1">
    <citation type="submission" date="2016-04" db="EMBL/GenBank/DDBJ databases">
        <authorList>
            <person name="Evans L.H."/>
            <person name="Alamgir A."/>
            <person name="Owens N."/>
            <person name="Weber N.D."/>
            <person name="Virtaneva K."/>
            <person name="Barbian K."/>
            <person name="Babar A."/>
            <person name="Rosenke K."/>
        </authorList>
    </citation>
    <scope>NUCLEOTIDE SEQUENCE</scope>
    <source>
        <strain evidence="2">92-2</strain>
    </source>
</reference>
<feature type="transmembrane region" description="Helical" evidence="1">
    <location>
        <begin position="42"/>
        <end position="64"/>
    </location>
</feature>
<feature type="transmembrane region" description="Helical" evidence="1">
    <location>
        <begin position="117"/>
        <end position="137"/>
    </location>
</feature>
<sequence>MRQKDFVVLGVCLAAFGWLAFGPGALEGFISLTAQYPFGMSFLKFAILATLGECIALRITTGVYNRPGFGVLPKAIIWGLLGIGIKIAFTVYGAGTFKLLNEMGLLSGAPTTFGAKLLMSFSISVLINTLFAPVLMITHKLTDLHIAATGGTLNSLCTKPDVAALFRTIDWNSMWSFVLKKTIPFFWIPAHTITFMLPAHFQVVFAAALGIALGVILAFAGLRAKKA</sequence>
<keyword evidence="1" id="KW-1133">Transmembrane helix</keyword>
<organism evidence="2">
    <name type="scientific">uncultured Desulfovibrio sp</name>
    <dbReference type="NCBI Taxonomy" id="167968"/>
    <lineage>
        <taxon>Bacteria</taxon>
        <taxon>Pseudomonadati</taxon>
        <taxon>Thermodesulfobacteriota</taxon>
        <taxon>Desulfovibrionia</taxon>
        <taxon>Desulfovibrionales</taxon>
        <taxon>Desulfovibrionaceae</taxon>
        <taxon>Desulfovibrio</taxon>
        <taxon>environmental samples</taxon>
    </lineage>
</organism>
<proteinExistence type="predicted"/>
<feature type="transmembrane region" description="Helical" evidence="1">
    <location>
        <begin position="76"/>
        <end position="97"/>
    </location>
</feature>
<accession>A0A212JSW0</accession>
<keyword evidence="1" id="KW-0812">Transmembrane</keyword>
<keyword evidence="1" id="KW-0472">Membrane</keyword>